<accession>A0ABS8CEJ3</accession>
<comment type="catalytic activity">
    <reaction evidence="1 15">
        <text>a 1,2-diacyl-sn-glycero-3-phosphocholine + H2O = a 2-acyl-sn-glycero-3-phosphocholine + a fatty acid + H(+)</text>
        <dbReference type="Rhea" id="RHEA:18689"/>
        <dbReference type="ChEBI" id="CHEBI:15377"/>
        <dbReference type="ChEBI" id="CHEBI:15378"/>
        <dbReference type="ChEBI" id="CHEBI:28868"/>
        <dbReference type="ChEBI" id="CHEBI:57643"/>
        <dbReference type="ChEBI" id="CHEBI:57875"/>
        <dbReference type="EC" id="3.1.1.32"/>
    </reaction>
</comment>
<evidence type="ECO:0000256" key="7">
    <source>
        <dbReference type="ARBA" id="ARBA00022723"/>
    </source>
</evidence>
<sequence length="401" mass="44090">MPALRLSTLFLGACLLGSAPPALAGITYQIETPEPGKPVVIKAILFNDGTDALSWKPEATLPLVWQSPDGRTAQGQAQLVSSPDLIELPVNNFAALRWETQLPEQLGGLLTVRVPGQDHLLALDTTAASSELAYAAASSPVQDKPPLVDGGGTKTPSALNPAFENFRNAISTLDPVYFALGSTEGTHARFQISFKYRLFNSGKDAEPRFIDHFYLGYTQTSLWDLEGTSKPFVDTTYNPSLFWRQDKLLASEQERAFLGLAAGVEHKSNGKSGDDSRSLNNAFIQPEFNYRFTGGSTLTFAPRVKSYFSISENPDYADYAGRVDWKLRWAQDDGLVLGGMYRQGKAGRNAVQLEAAWPLRRTPLNMNGYLYVQYFKGYGETLLEYNKDNSSRVRVGLALVP</sequence>
<dbReference type="RefSeq" id="WP_226954879.1">
    <property type="nucleotide sequence ID" value="NZ_JACDXW010000006.1"/>
</dbReference>
<comment type="subunit">
    <text evidence="4 15">Homodimer; dimerization is reversible, and the dimeric form is the active one.</text>
</comment>
<dbReference type="PANTHER" id="PTHR40457:SF1">
    <property type="entry name" value="PHOSPHOLIPASE A1"/>
    <property type="match status" value="1"/>
</dbReference>
<reference evidence="16 17" key="1">
    <citation type="submission" date="2020-07" db="EMBL/GenBank/DDBJ databases">
        <title>Pusillimonas sp. nov., isolated from poultry manure in Taiwan.</title>
        <authorList>
            <person name="Lin S.-Y."/>
            <person name="Tang Y.-S."/>
            <person name="Young C.-C."/>
        </authorList>
    </citation>
    <scope>NUCLEOTIDE SEQUENCE [LARGE SCALE GENOMIC DNA]</scope>
    <source>
        <strain evidence="16 17">CC-YST705</strain>
    </source>
</reference>
<comment type="similarity">
    <text evidence="3 15">Belongs to the phospholipase A1 family.</text>
</comment>
<keyword evidence="8 15" id="KW-0732">Signal</keyword>
<comment type="subcellular location">
    <subcellularLocation>
        <location evidence="15">Cell outer membrane</location>
        <topology evidence="15">Multi-pass membrane protein</topology>
    </subcellularLocation>
    <text evidence="15">One of the very few enzymes located there.</text>
</comment>
<dbReference type="PRINTS" id="PR01486">
    <property type="entry name" value="PHPHLIPASEA1"/>
</dbReference>
<evidence type="ECO:0000256" key="10">
    <source>
        <dbReference type="ARBA" id="ARBA00022837"/>
    </source>
</evidence>
<dbReference type="SUPFAM" id="SSF56931">
    <property type="entry name" value="Outer membrane phospholipase A (OMPLA)"/>
    <property type="match status" value="1"/>
</dbReference>
<evidence type="ECO:0000256" key="3">
    <source>
        <dbReference type="ARBA" id="ARBA00010525"/>
    </source>
</evidence>
<comment type="cofactor">
    <cofactor evidence="15">
        <name>Ca(2+)</name>
        <dbReference type="ChEBI" id="CHEBI:29108"/>
    </cofactor>
    <text evidence="15">Binds 1 Ca(2+) ion per monomer. In the dimeric form the Ca(2+) is bound by different amino acids with binding of each Ca(2+) shared with ligands coming from each monomer. The Ca(2+) ion may have a role in catalysis.</text>
</comment>
<keyword evidence="14 15" id="KW-0998">Cell outer membrane</keyword>
<evidence type="ECO:0000256" key="13">
    <source>
        <dbReference type="ARBA" id="ARBA00023136"/>
    </source>
</evidence>
<dbReference type="EC" id="3.1.1.4" evidence="15"/>
<feature type="chain" id="PRO_5044989320" description="Phospholipase A1" evidence="15">
    <location>
        <begin position="25"/>
        <end position="401"/>
    </location>
</feature>
<evidence type="ECO:0000256" key="8">
    <source>
        <dbReference type="ARBA" id="ARBA00022729"/>
    </source>
</evidence>
<dbReference type="Pfam" id="PF02253">
    <property type="entry name" value="PLA1"/>
    <property type="match status" value="1"/>
</dbReference>
<comment type="caution">
    <text evidence="16">The sequence shown here is derived from an EMBL/GenBank/DDBJ whole genome shotgun (WGS) entry which is preliminary data.</text>
</comment>
<feature type="signal peptide" evidence="15">
    <location>
        <begin position="1"/>
        <end position="24"/>
    </location>
</feature>
<evidence type="ECO:0000313" key="16">
    <source>
        <dbReference type="EMBL" id="MCB5364461.1"/>
    </source>
</evidence>
<keyword evidence="13" id="KW-0472">Membrane</keyword>
<keyword evidence="6" id="KW-0812">Transmembrane</keyword>
<evidence type="ECO:0000256" key="1">
    <source>
        <dbReference type="ARBA" id="ARBA00000111"/>
    </source>
</evidence>
<keyword evidence="5" id="KW-1134">Transmembrane beta strand</keyword>
<keyword evidence="11 15" id="KW-0442">Lipid degradation</keyword>
<gene>
    <name evidence="16" type="ORF">H0484_11965</name>
</gene>
<keyword evidence="12 15" id="KW-0443">Lipid metabolism</keyword>
<evidence type="ECO:0000256" key="15">
    <source>
        <dbReference type="RuleBase" id="RU366027"/>
    </source>
</evidence>
<dbReference type="Gene3D" id="2.40.230.10">
    <property type="entry name" value="Phospholipase A1"/>
    <property type="match status" value="1"/>
</dbReference>
<keyword evidence="7 15" id="KW-0479">Metal-binding</keyword>
<dbReference type="EC" id="3.1.1.32" evidence="15"/>
<evidence type="ECO:0000256" key="4">
    <source>
        <dbReference type="ARBA" id="ARBA00011702"/>
    </source>
</evidence>
<evidence type="ECO:0000256" key="6">
    <source>
        <dbReference type="ARBA" id="ARBA00022692"/>
    </source>
</evidence>
<protein>
    <recommendedName>
        <fullName evidence="15">Phospholipase A1</fullName>
        <ecNumber evidence="15">3.1.1.32</ecNumber>
        <ecNumber evidence="15">3.1.1.4</ecNumber>
    </recommendedName>
    <alternativeName>
        <fullName evidence="15">Phosphatidylcholine 1-acylhydrolase</fullName>
    </alternativeName>
</protein>
<organism evidence="16 17">
    <name type="scientific">Mesopusillimonas faecipullorum</name>
    <dbReference type="NCBI Taxonomy" id="2755040"/>
    <lineage>
        <taxon>Bacteria</taxon>
        <taxon>Pseudomonadati</taxon>
        <taxon>Pseudomonadota</taxon>
        <taxon>Betaproteobacteria</taxon>
        <taxon>Burkholderiales</taxon>
        <taxon>Alcaligenaceae</taxon>
        <taxon>Mesopusillimonas</taxon>
    </lineage>
</organism>
<dbReference type="InterPro" id="IPR036541">
    <property type="entry name" value="PLipase_A1_sf"/>
</dbReference>
<evidence type="ECO:0000256" key="14">
    <source>
        <dbReference type="ARBA" id="ARBA00023237"/>
    </source>
</evidence>
<evidence type="ECO:0000256" key="11">
    <source>
        <dbReference type="ARBA" id="ARBA00022963"/>
    </source>
</evidence>
<evidence type="ECO:0000256" key="2">
    <source>
        <dbReference type="ARBA" id="ARBA00001604"/>
    </source>
</evidence>
<dbReference type="InterPro" id="IPR003187">
    <property type="entry name" value="PLipase_A1"/>
</dbReference>
<evidence type="ECO:0000256" key="9">
    <source>
        <dbReference type="ARBA" id="ARBA00022801"/>
    </source>
</evidence>
<dbReference type="PANTHER" id="PTHR40457">
    <property type="entry name" value="PHOSPHOLIPASE A1"/>
    <property type="match status" value="1"/>
</dbReference>
<keyword evidence="9 15" id="KW-0378">Hydrolase</keyword>
<name>A0ABS8CEJ3_9BURK</name>
<proteinExistence type="inferred from homology"/>
<dbReference type="EMBL" id="JACDXW010000006">
    <property type="protein sequence ID" value="MCB5364461.1"/>
    <property type="molecule type" value="Genomic_DNA"/>
</dbReference>
<evidence type="ECO:0000313" key="17">
    <source>
        <dbReference type="Proteomes" id="UP000776983"/>
    </source>
</evidence>
<evidence type="ECO:0000256" key="5">
    <source>
        <dbReference type="ARBA" id="ARBA00022452"/>
    </source>
</evidence>
<dbReference type="Proteomes" id="UP000776983">
    <property type="component" value="Unassembled WGS sequence"/>
</dbReference>
<comment type="catalytic activity">
    <reaction evidence="2 15">
        <text>a 1,2-diacyl-sn-glycero-3-phosphocholine + H2O = a 1-acyl-sn-glycero-3-phosphocholine + a fatty acid + H(+)</text>
        <dbReference type="Rhea" id="RHEA:15801"/>
        <dbReference type="ChEBI" id="CHEBI:15377"/>
        <dbReference type="ChEBI" id="CHEBI:15378"/>
        <dbReference type="ChEBI" id="CHEBI:28868"/>
        <dbReference type="ChEBI" id="CHEBI:57643"/>
        <dbReference type="ChEBI" id="CHEBI:58168"/>
        <dbReference type="EC" id="3.1.1.4"/>
    </reaction>
</comment>
<evidence type="ECO:0000256" key="12">
    <source>
        <dbReference type="ARBA" id="ARBA00023098"/>
    </source>
</evidence>
<keyword evidence="10 15" id="KW-0106">Calcium</keyword>
<keyword evidence="17" id="KW-1185">Reference proteome</keyword>
<comment type="function">
    <text evidence="15">Hydrolysis of phosphatidylcholine with phospholipase A2 (EC 3.1.1.4) and phospholipase A1 (EC 3.1.1.32) activities.</text>
</comment>